<evidence type="ECO:0000313" key="2">
    <source>
        <dbReference type="WBParaSite" id="PEQ_0000204901-mRNA-1"/>
    </source>
</evidence>
<keyword evidence="1" id="KW-1185">Reference proteome</keyword>
<accession>A0A914R600</accession>
<evidence type="ECO:0000313" key="1">
    <source>
        <dbReference type="Proteomes" id="UP000887564"/>
    </source>
</evidence>
<dbReference type="Proteomes" id="UP000887564">
    <property type="component" value="Unplaced"/>
</dbReference>
<dbReference type="WBParaSite" id="PEQ_0000204901-mRNA-1">
    <property type="protein sequence ID" value="PEQ_0000204901-mRNA-1"/>
    <property type="gene ID" value="PEQ_0000204901"/>
</dbReference>
<reference evidence="2" key="1">
    <citation type="submission" date="2022-11" db="UniProtKB">
        <authorList>
            <consortium name="WormBaseParasite"/>
        </authorList>
    </citation>
    <scope>IDENTIFICATION</scope>
</reference>
<organism evidence="1 2">
    <name type="scientific">Parascaris equorum</name>
    <name type="common">Equine roundworm</name>
    <dbReference type="NCBI Taxonomy" id="6256"/>
    <lineage>
        <taxon>Eukaryota</taxon>
        <taxon>Metazoa</taxon>
        <taxon>Ecdysozoa</taxon>
        <taxon>Nematoda</taxon>
        <taxon>Chromadorea</taxon>
        <taxon>Rhabditida</taxon>
        <taxon>Spirurina</taxon>
        <taxon>Ascaridomorpha</taxon>
        <taxon>Ascaridoidea</taxon>
        <taxon>Ascarididae</taxon>
        <taxon>Parascaris</taxon>
    </lineage>
</organism>
<sequence length="49" mass="5470">MSRSPRFTFSLYDRFLNSNHISEQRVCVACDTDGLTVSGDENNSPVVCT</sequence>
<name>A0A914R600_PAREQ</name>
<protein>
    <submittedName>
        <fullName evidence="2">Uncharacterized protein</fullName>
    </submittedName>
</protein>
<proteinExistence type="predicted"/>
<dbReference type="AlphaFoldDB" id="A0A914R600"/>